<dbReference type="GeneTree" id="ENSGT00530000064791"/>
<dbReference type="AlphaFoldDB" id="A0A3Q2YI83"/>
<dbReference type="InterPro" id="IPR036423">
    <property type="entry name" value="SOD-like_Cu/Zn_dom_sf"/>
</dbReference>
<dbReference type="PANTHER" id="PTHR20910:SF1">
    <property type="entry name" value="SUPEROXIDE DISMUTASE COPPER_ZINC BINDING DOMAIN-CONTAINING PROTEIN"/>
    <property type="match status" value="1"/>
</dbReference>
<reference evidence="1" key="1">
    <citation type="submission" date="2025-08" db="UniProtKB">
        <authorList>
            <consortium name="Ensembl"/>
        </authorList>
    </citation>
    <scope>IDENTIFICATION</scope>
</reference>
<dbReference type="GO" id="GO:0046872">
    <property type="term" value="F:metal ion binding"/>
    <property type="evidence" value="ECO:0007669"/>
    <property type="project" value="InterPro"/>
</dbReference>
<keyword evidence="2" id="KW-1185">Reference proteome</keyword>
<dbReference type="InterPro" id="IPR053257">
    <property type="entry name" value="Cu-only_SOD"/>
</dbReference>
<accession>A0A3Q2YI83</accession>
<dbReference type="Proteomes" id="UP000264820">
    <property type="component" value="Unplaced"/>
</dbReference>
<dbReference type="Gene3D" id="2.60.40.200">
    <property type="entry name" value="Superoxide dismutase, copper/zinc binding domain"/>
    <property type="match status" value="2"/>
</dbReference>
<reference evidence="1" key="2">
    <citation type="submission" date="2025-09" db="UniProtKB">
        <authorList>
            <consortium name="Ensembl"/>
        </authorList>
    </citation>
    <scope>IDENTIFICATION</scope>
</reference>
<dbReference type="GO" id="GO:0006801">
    <property type="term" value="P:superoxide metabolic process"/>
    <property type="evidence" value="ECO:0007669"/>
    <property type="project" value="InterPro"/>
</dbReference>
<proteinExistence type="predicted"/>
<sequence length="159" mass="17009">AFATWKISIACANITMVRVPKATLGSWFGPGVSTGQIQFYQSVPNGPTNISVSLSNLNAMAGGYHVHILPIKPNSSEPCSAANIRGHYNPLSVNITLSPPPGNGTLYRDSNLPLTGPHSIVGRSVVIHYSNDDIGEGFGFLCMHLHRKNGVLNILNFTI</sequence>
<name>A0A3Q2YI83_HIPCM</name>
<dbReference type="PANTHER" id="PTHR20910">
    <property type="entry name" value="AGAP001623-PA"/>
    <property type="match status" value="1"/>
</dbReference>
<organism evidence="1 2">
    <name type="scientific">Hippocampus comes</name>
    <name type="common">Tiger tail seahorse</name>
    <dbReference type="NCBI Taxonomy" id="109280"/>
    <lineage>
        <taxon>Eukaryota</taxon>
        <taxon>Metazoa</taxon>
        <taxon>Chordata</taxon>
        <taxon>Craniata</taxon>
        <taxon>Vertebrata</taxon>
        <taxon>Euteleostomi</taxon>
        <taxon>Actinopterygii</taxon>
        <taxon>Neopterygii</taxon>
        <taxon>Teleostei</taxon>
        <taxon>Neoteleostei</taxon>
        <taxon>Acanthomorphata</taxon>
        <taxon>Syngnathiaria</taxon>
        <taxon>Syngnathiformes</taxon>
        <taxon>Syngnathoidei</taxon>
        <taxon>Syngnathidae</taxon>
        <taxon>Hippocampus</taxon>
    </lineage>
</organism>
<evidence type="ECO:0000313" key="1">
    <source>
        <dbReference type="Ensembl" id="ENSHCOP00000017771.1"/>
    </source>
</evidence>
<protein>
    <submittedName>
        <fullName evidence="1">Uncharacterized protein</fullName>
    </submittedName>
</protein>
<dbReference type="Ensembl" id="ENSHCOT00000012952.1">
    <property type="protein sequence ID" value="ENSHCOP00000017771.1"/>
    <property type="gene ID" value="ENSHCOG00000001878.1"/>
</dbReference>
<evidence type="ECO:0000313" key="2">
    <source>
        <dbReference type="Proteomes" id="UP000264820"/>
    </source>
</evidence>
<dbReference type="SUPFAM" id="SSF49329">
    <property type="entry name" value="Cu,Zn superoxide dismutase-like"/>
    <property type="match status" value="1"/>
</dbReference>